<reference evidence="2 3" key="1">
    <citation type="submission" date="2019-03" db="EMBL/GenBank/DDBJ databases">
        <title>Genomic Encyclopedia of Type Strains, Phase III (KMG-III): the genomes of soil and plant-associated and newly described type strains.</title>
        <authorList>
            <person name="Whitman W."/>
        </authorList>
    </citation>
    <scope>NUCLEOTIDE SEQUENCE [LARGE SCALE GENOMIC DNA]</scope>
    <source>
        <strain evidence="2 3">CGMCC 1.7002</strain>
    </source>
</reference>
<protein>
    <submittedName>
        <fullName evidence="2">Uncharacterized protein DUF4386</fullName>
    </submittedName>
</protein>
<evidence type="ECO:0000313" key="3">
    <source>
        <dbReference type="Proteomes" id="UP000295391"/>
    </source>
</evidence>
<evidence type="ECO:0000256" key="1">
    <source>
        <dbReference type="SAM" id="Phobius"/>
    </source>
</evidence>
<keyword evidence="1" id="KW-0472">Membrane</keyword>
<feature type="transmembrane region" description="Helical" evidence="1">
    <location>
        <begin position="12"/>
        <end position="32"/>
    </location>
</feature>
<keyword evidence="1" id="KW-1133">Transmembrane helix</keyword>
<keyword evidence="1" id="KW-0812">Transmembrane</keyword>
<keyword evidence="3" id="KW-1185">Reference proteome</keyword>
<feature type="transmembrane region" description="Helical" evidence="1">
    <location>
        <begin position="161"/>
        <end position="181"/>
    </location>
</feature>
<dbReference type="AlphaFoldDB" id="A0A4R6VP27"/>
<dbReference type="InterPro" id="IPR025495">
    <property type="entry name" value="DUF4386"/>
</dbReference>
<accession>A0A4R6VP27</accession>
<dbReference type="EMBL" id="SNYR01000002">
    <property type="protein sequence ID" value="TDQ63970.1"/>
    <property type="molecule type" value="Genomic_DNA"/>
</dbReference>
<dbReference type="Proteomes" id="UP000295391">
    <property type="component" value="Unassembled WGS sequence"/>
</dbReference>
<gene>
    <name evidence="2" type="ORF">ATL17_1979</name>
</gene>
<sequence length="226" mass="24454">MTQALYQNKNIARLYGLFFIATFLAYGFGYGILDGLLHGDAGNVQFVKPDLTFILCVIAMVIVHSLLNFGLLTIMFRVIEPFSPLLSLGFLGLGIMSTVALLVGGIALMLMGSATLETPAIAQMLYDANFYLYQTGMTLWGVGGLLLCAVLWRTMLVPRIFAIWGMLGYSIFIVGTLSEFFQSGLGVMLSLPGGFFEIGLSIWLIAKGFNQNPNAPIGHQAASSMA</sequence>
<feature type="transmembrane region" description="Helical" evidence="1">
    <location>
        <begin position="52"/>
        <end position="76"/>
    </location>
</feature>
<feature type="transmembrane region" description="Helical" evidence="1">
    <location>
        <begin position="187"/>
        <end position="206"/>
    </location>
</feature>
<feature type="transmembrane region" description="Helical" evidence="1">
    <location>
        <begin position="131"/>
        <end position="152"/>
    </location>
</feature>
<organism evidence="2 3">
    <name type="scientific">Maritalea mobilis</name>
    <dbReference type="NCBI Taxonomy" id="483324"/>
    <lineage>
        <taxon>Bacteria</taxon>
        <taxon>Pseudomonadati</taxon>
        <taxon>Pseudomonadota</taxon>
        <taxon>Alphaproteobacteria</taxon>
        <taxon>Hyphomicrobiales</taxon>
        <taxon>Devosiaceae</taxon>
        <taxon>Maritalea</taxon>
    </lineage>
</organism>
<name>A0A4R6VP27_9HYPH</name>
<comment type="caution">
    <text evidence="2">The sequence shown here is derived from an EMBL/GenBank/DDBJ whole genome shotgun (WGS) entry which is preliminary data.</text>
</comment>
<dbReference type="Pfam" id="PF14329">
    <property type="entry name" value="DUF4386"/>
    <property type="match status" value="1"/>
</dbReference>
<feature type="transmembrane region" description="Helical" evidence="1">
    <location>
        <begin position="88"/>
        <end position="111"/>
    </location>
</feature>
<evidence type="ECO:0000313" key="2">
    <source>
        <dbReference type="EMBL" id="TDQ63970.1"/>
    </source>
</evidence>
<dbReference type="RefSeq" id="WP_166638989.1">
    <property type="nucleotide sequence ID" value="NZ_SNYR01000002.1"/>
</dbReference>
<proteinExistence type="predicted"/>